<dbReference type="AlphaFoldDB" id="A0A832J7Y7"/>
<dbReference type="GO" id="GO:0046872">
    <property type="term" value="F:metal ion binding"/>
    <property type="evidence" value="ECO:0007669"/>
    <property type="project" value="UniProtKB-KW"/>
</dbReference>
<proteinExistence type="inferred from homology"/>
<dbReference type="GO" id="GO:0016020">
    <property type="term" value="C:membrane"/>
    <property type="evidence" value="ECO:0007669"/>
    <property type="project" value="TreeGrafter"/>
</dbReference>
<dbReference type="InterPro" id="IPR051156">
    <property type="entry name" value="Mito/Outer_Membr_Metalloprot"/>
</dbReference>
<keyword evidence="5 6" id="KW-0482">Metalloprotease</keyword>
<dbReference type="PANTHER" id="PTHR22726:SF1">
    <property type="entry name" value="METALLOENDOPEPTIDASE OMA1, MITOCHONDRIAL"/>
    <property type="match status" value="1"/>
</dbReference>
<dbReference type="CDD" id="cd07332">
    <property type="entry name" value="M48C_Oma1_like"/>
    <property type="match status" value="1"/>
</dbReference>
<evidence type="ECO:0000256" key="7">
    <source>
        <dbReference type="SAM" id="Phobius"/>
    </source>
</evidence>
<evidence type="ECO:0000256" key="1">
    <source>
        <dbReference type="ARBA" id="ARBA00022670"/>
    </source>
</evidence>
<feature type="transmembrane region" description="Helical" evidence="7">
    <location>
        <begin position="27"/>
        <end position="51"/>
    </location>
</feature>
<feature type="domain" description="Peptidase M48" evidence="8">
    <location>
        <begin position="83"/>
        <end position="261"/>
    </location>
</feature>
<keyword evidence="7" id="KW-1133">Transmembrane helix</keyword>
<evidence type="ECO:0000313" key="9">
    <source>
        <dbReference type="EMBL" id="HHJ81181.1"/>
    </source>
</evidence>
<dbReference type="InterPro" id="IPR001915">
    <property type="entry name" value="Peptidase_M48"/>
</dbReference>
<protein>
    <submittedName>
        <fullName evidence="9">M48 family metallopeptidase</fullName>
    </submittedName>
</protein>
<comment type="similarity">
    <text evidence="6">Belongs to the peptidase M48 family.</text>
</comment>
<evidence type="ECO:0000259" key="8">
    <source>
        <dbReference type="Pfam" id="PF01435"/>
    </source>
</evidence>
<dbReference type="Proteomes" id="UP000885832">
    <property type="component" value="Unassembled WGS sequence"/>
</dbReference>
<gene>
    <name evidence="9" type="ORF">ENJ65_06065</name>
</gene>
<name>A0A832J7Y7_9GAMM</name>
<evidence type="ECO:0000256" key="3">
    <source>
        <dbReference type="ARBA" id="ARBA00022801"/>
    </source>
</evidence>
<dbReference type="GO" id="GO:0004222">
    <property type="term" value="F:metalloendopeptidase activity"/>
    <property type="evidence" value="ECO:0007669"/>
    <property type="project" value="InterPro"/>
</dbReference>
<dbReference type="Gene3D" id="3.30.2010.10">
    <property type="entry name" value="Metalloproteases ('zincins'), catalytic domain"/>
    <property type="match status" value="1"/>
</dbReference>
<accession>A0A832J7Y7</accession>
<dbReference type="Pfam" id="PF01435">
    <property type="entry name" value="Peptidase_M48"/>
    <property type="match status" value="1"/>
</dbReference>
<dbReference type="GO" id="GO:0051603">
    <property type="term" value="P:proteolysis involved in protein catabolic process"/>
    <property type="evidence" value="ECO:0007669"/>
    <property type="project" value="TreeGrafter"/>
</dbReference>
<sequence>MSLEYKQVQPPEGINTSKEHPLKEFSLLLLGVLLFIVVTLVSLSFAAHLLAPFIPFSAEQKMADMFVSQMKDEQVAPEDAEITRYLQSLADRLAKAQDLPQEMSITVHYIDDDTVNAFATLGGHLFFFRGLLENINNENTLAMVMAHEIAHVKYRHPIKSLGRAVITGTAIAVVSSTAGGDIIGNVLGETGLLTALKFSREQEQQSDETALQSLARVYGHVEGANTLFDVFDAAHQERMQAPEFFSSHPRIENRIENIAAMARNHGWPITGTATPLPAQFNRWLVQPE</sequence>
<evidence type="ECO:0000256" key="4">
    <source>
        <dbReference type="ARBA" id="ARBA00022833"/>
    </source>
</evidence>
<dbReference type="PANTHER" id="PTHR22726">
    <property type="entry name" value="METALLOENDOPEPTIDASE OMA1"/>
    <property type="match status" value="1"/>
</dbReference>
<keyword evidence="7" id="KW-0812">Transmembrane</keyword>
<keyword evidence="1 6" id="KW-0645">Protease</keyword>
<dbReference type="EMBL" id="DRNF01000381">
    <property type="protein sequence ID" value="HHJ81181.1"/>
    <property type="molecule type" value="Genomic_DNA"/>
</dbReference>
<reference evidence="9" key="1">
    <citation type="journal article" date="2020" name="mSystems">
        <title>Genome- and Community-Level Interaction Insights into Carbon Utilization and Element Cycling Functions of Hydrothermarchaeota in Hydrothermal Sediment.</title>
        <authorList>
            <person name="Zhou Z."/>
            <person name="Liu Y."/>
            <person name="Xu W."/>
            <person name="Pan J."/>
            <person name="Luo Z.H."/>
            <person name="Li M."/>
        </authorList>
    </citation>
    <scope>NUCLEOTIDE SEQUENCE [LARGE SCALE GENOMIC DNA]</scope>
    <source>
        <strain evidence="9">HyVt-505</strain>
    </source>
</reference>
<keyword evidence="2" id="KW-0479">Metal-binding</keyword>
<evidence type="ECO:0000256" key="2">
    <source>
        <dbReference type="ARBA" id="ARBA00022723"/>
    </source>
</evidence>
<organism evidence="9">
    <name type="scientific">Candidatus Tenderia electrophaga</name>
    <dbReference type="NCBI Taxonomy" id="1748243"/>
    <lineage>
        <taxon>Bacteria</taxon>
        <taxon>Pseudomonadati</taxon>
        <taxon>Pseudomonadota</taxon>
        <taxon>Gammaproteobacteria</taxon>
        <taxon>Candidatus Tenderiales</taxon>
        <taxon>Candidatus Tenderiaceae</taxon>
        <taxon>Candidatus Tenderia</taxon>
    </lineage>
</organism>
<keyword evidence="4 6" id="KW-0862">Zinc</keyword>
<keyword evidence="7" id="KW-0472">Membrane</keyword>
<evidence type="ECO:0000256" key="6">
    <source>
        <dbReference type="RuleBase" id="RU003983"/>
    </source>
</evidence>
<keyword evidence="3 6" id="KW-0378">Hydrolase</keyword>
<comment type="caution">
    <text evidence="9">The sequence shown here is derived from an EMBL/GenBank/DDBJ whole genome shotgun (WGS) entry which is preliminary data.</text>
</comment>
<evidence type="ECO:0000256" key="5">
    <source>
        <dbReference type="ARBA" id="ARBA00023049"/>
    </source>
</evidence>
<comment type="cofactor">
    <cofactor evidence="6">
        <name>Zn(2+)</name>
        <dbReference type="ChEBI" id="CHEBI:29105"/>
    </cofactor>
    <text evidence="6">Binds 1 zinc ion per subunit.</text>
</comment>